<feature type="binding site" evidence="10">
    <location>
        <position position="103"/>
    </location>
    <ligand>
        <name>Na(+)</name>
        <dbReference type="ChEBI" id="CHEBI:29101"/>
        <note>structural</note>
    </ligand>
</feature>
<dbReference type="Proteomes" id="UP001555826">
    <property type="component" value="Unassembled WGS sequence"/>
</dbReference>
<dbReference type="PANTHER" id="PTHR28259:SF1">
    <property type="entry name" value="FLUORIDE EXPORT PROTEIN 1-RELATED"/>
    <property type="match status" value="1"/>
</dbReference>
<organism evidence="12 13">
    <name type="scientific">Kineococcus endophyticus</name>
    <dbReference type="NCBI Taxonomy" id="1181883"/>
    <lineage>
        <taxon>Bacteria</taxon>
        <taxon>Bacillati</taxon>
        <taxon>Actinomycetota</taxon>
        <taxon>Actinomycetes</taxon>
        <taxon>Kineosporiales</taxon>
        <taxon>Kineosporiaceae</taxon>
        <taxon>Kineococcus</taxon>
    </lineage>
</organism>
<comment type="activity regulation">
    <text evidence="10">Na(+) is not transported, but it plays an essential structural role and its presence is essential for fluoride channel function.</text>
</comment>
<keyword evidence="13" id="KW-1185">Reference proteome</keyword>
<comment type="similarity">
    <text evidence="7 10">Belongs to the fluoride channel Fluc/FEX (TC 1.A.43) family.</text>
</comment>
<feature type="transmembrane region" description="Helical" evidence="10">
    <location>
        <begin position="89"/>
        <end position="110"/>
    </location>
</feature>
<feature type="compositionally biased region" description="Basic and acidic residues" evidence="11">
    <location>
        <begin position="174"/>
        <end position="184"/>
    </location>
</feature>
<keyword evidence="10" id="KW-0406">Ion transport</keyword>
<evidence type="ECO:0000256" key="10">
    <source>
        <dbReference type="HAMAP-Rule" id="MF_00454"/>
    </source>
</evidence>
<evidence type="ECO:0000256" key="4">
    <source>
        <dbReference type="ARBA" id="ARBA00022989"/>
    </source>
</evidence>
<evidence type="ECO:0000313" key="13">
    <source>
        <dbReference type="Proteomes" id="UP001555826"/>
    </source>
</evidence>
<comment type="function">
    <text evidence="9 10">Fluoride-specific ion channel. Important for reducing fluoride concentration in the cell, thus reducing its toxicity.</text>
</comment>
<evidence type="ECO:0000256" key="6">
    <source>
        <dbReference type="ARBA" id="ARBA00023303"/>
    </source>
</evidence>
<comment type="caution">
    <text evidence="12">The sequence shown here is derived from an EMBL/GenBank/DDBJ whole genome shotgun (WGS) entry which is preliminary data.</text>
</comment>
<evidence type="ECO:0000256" key="5">
    <source>
        <dbReference type="ARBA" id="ARBA00023136"/>
    </source>
</evidence>
<evidence type="ECO:0000256" key="1">
    <source>
        <dbReference type="ARBA" id="ARBA00004651"/>
    </source>
</evidence>
<evidence type="ECO:0000256" key="7">
    <source>
        <dbReference type="ARBA" id="ARBA00035120"/>
    </source>
</evidence>
<dbReference type="HAMAP" id="MF_00454">
    <property type="entry name" value="FluC"/>
    <property type="match status" value="1"/>
</dbReference>
<feature type="region of interest" description="Disordered" evidence="11">
    <location>
        <begin position="157"/>
        <end position="184"/>
    </location>
</feature>
<dbReference type="Pfam" id="PF02537">
    <property type="entry name" value="CRCB"/>
    <property type="match status" value="1"/>
</dbReference>
<keyword evidence="10" id="KW-0915">Sodium</keyword>
<accession>A0ABV3PDE3</accession>
<dbReference type="InterPro" id="IPR003691">
    <property type="entry name" value="FluC"/>
</dbReference>
<evidence type="ECO:0000256" key="3">
    <source>
        <dbReference type="ARBA" id="ARBA00022692"/>
    </source>
</evidence>
<gene>
    <name evidence="10" type="primary">fluC</name>
    <name evidence="10" type="synonym">crcB</name>
    <name evidence="12" type="ORF">AB1207_22205</name>
</gene>
<dbReference type="EMBL" id="JBFNQN010000018">
    <property type="protein sequence ID" value="MEW9267467.1"/>
    <property type="molecule type" value="Genomic_DNA"/>
</dbReference>
<comment type="catalytic activity">
    <reaction evidence="8">
        <text>fluoride(in) = fluoride(out)</text>
        <dbReference type="Rhea" id="RHEA:76159"/>
        <dbReference type="ChEBI" id="CHEBI:17051"/>
    </reaction>
    <physiologicalReaction direction="left-to-right" evidence="8">
        <dbReference type="Rhea" id="RHEA:76160"/>
    </physiologicalReaction>
</comment>
<feature type="transmembrane region" description="Helical" evidence="10">
    <location>
        <begin position="57"/>
        <end position="77"/>
    </location>
</feature>
<keyword evidence="6 10" id="KW-0407">Ion channel</keyword>
<evidence type="ECO:0000256" key="11">
    <source>
        <dbReference type="SAM" id="MobiDB-lite"/>
    </source>
</evidence>
<evidence type="ECO:0000313" key="12">
    <source>
        <dbReference type="EMBL" id="MEW9267467.1"/>
    </source>
</evidence>
<keyword evidence="4 10" id="KW-1133">Transmembrane helix</keyword>
<keyword evidence="2 10" id="KW-1003">Cell membrane</keyword>
<keyword evidence="10" id="KW-0479">Metal-binding</keyword>
<dbReference type="RefSeq" id="WP_367640829.1">
    <property type="nucleotide sequence ID" value="NZ_JBFNQN010000018.1"/>
</dbReference>
<name>A0ABV3PDE3_9ACTN</name>
<feature type="binding site" evidence="10">
    <location>
        <position position="100"/>
    </location>
    <ligand>
        <name>Na(+)</name>
        <dbReference type="ChEBI" id="CHEBI:29101"/>
        <note>structural</note>
    </ligand>
</feature>
<keyword evidence="3 10" id="KW-0812">Transmembrane</keyword>
<protein>
    <recommendedName>
        <fullName evidence="10">Fluoride-specific ion channel FluC</fullName>
    </recommendedName>
</protein>
<reference evidence="12 13" key="1">
    <citation type="submission" date="2024-07" db="EMBL/GenBank/DDBJ databases">
        <authorList>
            <person name="Thanompreechachai J."/>
            <person name="Duangmal K."/>
        </authorList>
    </citation>
    <scope>NUCLEOTIDE SEQUENCE [LARGE SCALE GENOMIC DNA]</scope>
    <source>
        <strain evidence="12 13">KCTC 19886</strain>
    </source>
</reference>
<feature type="transmembrane region" description="Helical" evidence="10">
    <location>
        <begin position="122"/>
        <end position="147"/>
    </location>
</feature>
<evidence type="ECO:0000256" key="8">
    <source>
        <dbReference type="ARBA" id="ARBA00035585"/>
    </source>
</evidence>
<proteinExistence type="inferred from homology"/>
<keyword evidence="5 10" id="KW-0472">Membrane</keyword>
<sequence>MTFPASAPHGHRVPEGVPPLHLSPRMVLVVAGGALLGTAARYGLAWYRPVTTGEWPWATFTVNAVGTAALGFLLEALARRGDDVGRRRLLRLGVGTGFLGSFTTYSSLAVETDLLVHAHRPGLAAVYGVSSVVVGLLLGLGGIAAAAGHHRWRLARLPVDPDSPDAGGSADENQTQRERREERG</sequence>
<keyword evidence="10" id="KW-0813">Transport</keyword>
<evidence type="ECO:0000256" key="2">
    <source>
        <dbReference type="ARBA" id="ARBA00022475"/>
    </source>
</evidence>
<comment type="subcellular location">
    <subcellularLocation>
        <location evidence="1 10">Cell membrane</location>
        <topology evidence="1 10">Multi-pass membrane protein</topology>
    </subcellularLocation>
</comment>
<evidence type="ECO:0000256" key="9">
    <source>
        <dbReference type="ARBA" id="ARBA00049940"/>
    </source>
</evidence>
<dbReference type="PANTHER" id="PTHR28259">
    <property type="entry name" value="FLUORIDE EXPORT PROTEIN 1-RELATED"/>
    <property type="match status" value="1"/>
</dbReference>